<feature type="chain" id="PRO_5015162010" description="RxLR effector protein" evidence="1">
    <location>
        <begin position="25"/>
        <end position="113"/>
    </location>
</feature>
<dbReference type="OrthoDB" id="93090at2759"/>
<organism evidence="2 3">
    <name type="scientific">Phytophthora palmivora</name>
    <dbReference type="NCBI Taxonomy" id="4796"/>
    <lineage>
        <taxon>Eukaryota</taxon>
        <taxon>Sar</taxon>
        <taxon>Stramenopiles</taxon>
        <taxon>Oomycota</taxon>
        <taxon>Peronosporomycetes</taxon>
        <taxon>Peronosporales</taxon>
        <taxon>Peronosporaceae</taxon>
        <taxon>Phytophthora</taxon>
    </lineage>
</organism>
<sequence length="113" mass="12764">MRLTATLLAIAVVLLTSSDKFAAASKATTTKNGFYAEFYNVENGVVTDKMRVPLGDGNQYKQSDFKELKKSLTNQEERAAVHLPRGFNSLFKGFEKFASLFTKRHRRLRIDEA</sequence>
<keyword evidence="3" id="KW-1185">Reference proteome</keyword>
<evidence type="ECO:0000313" key="2">
    <source>
        <dbReference type="EMBL" id="POM58140.1"/>
    </source>
</evidence>
<reference evidence="2 3" key="1">
    <citation type="journal article" date="2017" name="Genome Biol. Evol.">
        <title>Phytophthora megakarya and P. palmivora, closely related causal agents of cacao black pod rot, underwent increases in genome sizes and gene numbers by different mechanisms.</title>
        <authorList>
            <person name="Ali S.S."/>
            <person name="Shao J."/>
            <person name="Lary D.J."/>
            <person name="Kronmiller B."/>
            <person name="Shen D."/>
            <person name="Strem M.D."/>
            <person name="Amoako-Attah I."/>
            <person name="Akrofi A.Y."/>
            <person name="Begoude B.A."/>
            <person name="Ten Hoopen G.M."/>
            <person name="Coulibaly K."/>
            <person name="Kebe B.I."/>
            <person name="Melnick R.L."/>
            <person name="Guiltinan M.J."/>
            <person name="Tyler B.M."/>
            <person name="Meinhardt L.W."/>
            <person name="Bailey B.A."/>
        </authorList>
    </citation>
    <scope>NUCLEOTIDE SEQUENCE [LARGE SCALE GENOMIC DNA]</scope>
    <source>
        <strain evidence="3">sbr112.9</strain>
    </source>
</reference>
<gene>
    <name evidence="2" type="ORF">PHPALM_37260</name>
</gene>
<keyword evidence="1" id="KW-0732">Signal</keyword>
<dbReference type="Proteomes" id="UP000237271">
    <property type="component" value="Unassembled WGS sequence"/>
</dbReference>
<evidence type="ECO:0008006" key="4">
    <source>
        <dbReference type="Google" id="ProtNLM"/>
    </source>
</evidence>
<evidence type="ECO:0000256" key="1">
    <source>
        <dbReference type="SAM" id="SignalP"/>
    </source>
</evidence>
<name>A0A2P4WXX2_9STRA</name>
<comment type="caution">
    <text evidence="2">The sequence shown here is derived from an EMBL/GenBank/DDBJ whole genome shotgun (WGS) entry which is preliminary data.</text>
</comment>
<dbReference type="EMBL" id="NCKW01020345">
    <property type="protein sequence ID" value="POM58140.1"/>
    <property type="molecule type" value="Genomic_DNA"/>
</dbReference>
<dbReference type="AlphaFoldDB" id="A0A2P4WXX2"/>
<evidence type="ECO:0000313" key="3">
    <source>
        <dbReference type="Proteomes" id="UP000237271"/>
    </source>
</evidence>
<accession>A0A2P4WXX2</accession>
<proteinExistence type="predicted"/>
<feature type="signal peptide" evidence="1">
    <location>
        <begin position="1"/>
        <end position="24"/>
    </location>
</feature>
<protein>
    <recommendedName>
        <fullName evidence="4">RxLR effector protein</fullName>
    </recommendedName>
</protein>